<dbReference type="OrthoDB" id="9808813at2"/>
<feature type="domain" description="UmuC" evidence="4">
    <location>
        <begin position="2"/>
        <end position="225"/>
    </location>
</feature>
<keyword evidence="3" id="KW-0239">DNA-directed DNA polymerase</keyword>
<dbReference type="GO" id="GO:0006281">
    <property type="term" value="P:DNA repair"/>
    <property type="evidence" value="ECO:0007669"/>
    <property type="project" value="InterPro"/>
</dbReference>
<proteinExistence type="inferred from homology"/>
<dbReference type="EMBL" id="NXGH01000017">
    <property type="protein sequence ID" value="PRM89606.1"/>
    <property type="molecule type" value="Genomic_DNA"/>
</dbReference>
<dbReference type="PANTHER" id="PTHR11076">
    <property type="entry name" value="DNA REPAIR POLYMERASE UMUC / TRANSFERASE FAMILY MEMBER"/>
    <property type="match status" value="1"/>
</dbReference>
<dbReference type="GO" id="GO:0042276">
    <property type="term" value="P:error-prone translesion synthesis"/>
    <property type="evidence" value="ECO:0007669"/>
    <property type="project" value="TreeGrafter"/>
</dbReference>
<dbReference type="RefSeq" id="WP_105911950.1">
    <property type="nucleotide sequence ID" value="NZ_NXGH01000017.1"/>
</dbReference>
<reference evidence="5 6" key="1">
    <citation type="submission" date="2017-09" db="EMBL/GenBank/DDBJ databases">
        <title>Reassesment of A. cryaerophilus.</title>
        <authorList>
            <person name="Perez-Cataluna A."/>
            <person name="Collado L."/>
            <person name="Salgado O."/>
            <person name="Lefinanco V."/>
            <person name="Figueras M.J."/>
        </authorList>
    </citation>
    <scope>NUCLEOTIDE SEQUENCE [LARGE SCALE GENOMIC DNA]</scope>
    <source>
        <strain evidence="5 6">LMG 9871</strain>
    </source>
</reference>
<dbReference type="GO" id="GO:0003887">
    <property type="term" value="F:DNA-directed DNA polymerase activity"/>
    <property type="evidence" value="ECO:0007669"/>
    <property type="project" value="InterPro"/>
</dbReference>
<dbReference type="Proteomes" id="UP000238649">
    <property type="component" value="Unassembled WGS sequence"/>
</dbReference>
<dbReference type="InterPro" id="IPR022880">
    <property type="entry name" value="DNApol_IV"/>
</dbReference>
<dbReference type="Gene3D" id="3.40.1170.60">
    <property type="match status" value="2"/>
</dbReference>
<name>A0A2S9SSR0_9BACT</name>
<dbReference type="InterPro" id="IPR050116">
    <property type="entry name" value="DNA_polymerase-Y"/>
</dbReference>
<dbReference type="PANTHER" id="PTHR11076:SF33">
    <property type="entry name" value="DNA POLYMERASE KAPPA"/>
    <property type="match status" value="1"/>
</dbReference>
<dbReference type="AlphaFoldDB" id="A0A2S9SSR0"/>
<protein>
    <submittedName>
        <fullName evidence="5">DNA polymerase IV</fullName>
    </submittedName>
</protein>
<keyword evidence="3" id="KW-0548">Nucleotidyltransferase</keyword>
<keyword evidence="3" id="KW-0808">Transferase</keyword>
<dbReference type="InterPro" id="IPR043502">
    <property type="entry name" value="DNA/RNA_pol_sf"/>
</dbReference>
<dbReference type="InterPro" id="IPR043128">
    <property type="entry name" value="Rev_trsase/Diguanyl_cyclase"/>
</dbReference>
<comment type="caution">
    <text evidence="5">The sequence shown here is derived from an EMBL/GenBank/DDBJ whole genome shotgun (WGS) entry which is preliminary data.</text>
</comment>
<accession>A0A2S9SSR0</accession>
<evidence type="ECO:0000256" key="1">
    <source>
        <dbReference type="ARBA" id="ARBA00010945"/>
    </source>
</evidence>
<dbReference type="Gene3D" id="1.10.150.20">
    <property type="entry name" value="5' to 3' exonuclease, C-terminal subdomain"/>
    <property type="match status" value="1"/>
</dbReference>
<evidence type="ECO:0000313" key="6">
    <source>
        <dbReference type="Proteomes" id="UP000238649"/>
    </source>
</evidence>
<gene>
    <name evidence="5" type="ORF">CJ671_06745</name>
</gene>
<comment type="similarity">
    <text evidence="1">Belongs to the DNA polymerase type-Y family.</text>
</comment>
<evidence type="ECO:0000256" key="3">
    <source>
        <dbReference type="ARBA" id="ARBA00022932"/>
    </source>
</evidence>
<evidence type="ECO:0000256" key="2">
    <source>
        <dbReference type="ARBA" id="ARBA00022457"/>
    </source>
</evidence>
<dbReference type="SUPFAM" id="SSF56672">
    <property type="entry name" value="DNA/RNA polymerases"/>
    <property type="match status" value="1"/>
</dbReference>
<dbReference type="GO" id="GO:0005829">
    <property type="term" value="C:cytosol"/>
    <property type="evidence" value="ECO:0007669"/>
    <property type="project" value="TreeGrafter"/>
</dbReference>
<dbReference type="InterPro" id="IPR001126">
    <property type="entry name" value="UmuC"/>
</dbReference>
<dbReference type="Pfam" id="PF00817">
    <property type="entry name" value="IMS"/>
    <property type="match status" value="1"/>
</dbReference>
<evidence type="ECO:0000313" key="5">
    <source>
        <dbReference type="EMBL" id="PRM89606.1"/>
    </source>
</evidence>
<dbReference type="CDD" id="cd03586">
    <property type="entry name" value="PolY_Pol_IV_kappa"/>
    <property type="match status" value="1"/>
</dbReference>
<dbReference type="GO" id="GO:0009432">
    <property type="term" value="P:SOS response"/>
    <property type="evidence" value="ECO:0007669"/>
    <property type="project" value="TreeGrafter"/>
</dbReference>
<dbReference type="Gene3D" id="3.30.70.270">
    <property type="match status" value="1"/>
</dbReference>
<evidence type="ECO:0000259" key="4">
    <source>
        <dbReference type="PROSITE" id="PS50173"/>
    </source>
</evidence>
<dbReference type="PROSITE" id="PS50173">
    <property type="entry name" value="UMUC"/>
    <property type="match status" value="1"/>
</dbReference>
<sequence length="421" mass="48526">MFIHIDLDCYFVSAQRTIDKSLHNIPVAVGGKSNTDIFSNTRVKRTMATNRASFSSKILDNEDEKSSTDYFVDENNKIRGIITSASYEARAFGVKTAMSVNEALKLCPHLKMVVPQYNLYDDLSSKLKELLELEIPLIEQFSIDEFFGDLSGYIKEDEAEEFARKLKDKIFKELNLPCSIGLANTKYLSKLMTNEAKPNNIKLLKKDNIEEFTKNILIENFTGIGKSFCEKLSGYNIKTLGDIRKNKNLFYSFGKVGIDTYNRVCGIKDSKLNIAKEKKSIGIGRSFDVVFNRDELKRRAIILSRYLSFIVKKDGHNPLSFQIQIKYEFDIKSKAQENSNKIFNEFDFKNSIIKLFLEADKHKNHGVIQLYITVFNFAKKGEHTYNLFEYEDDLKKDKLSQNIQNLREKFGIDIFKSAFEL</sequence>
<keyword evidence="2" id="KW-0515">Mutator protein</keyword>
<organism evidence="5 6">
    <name type="scientific">Aliarcobacter cryaerophilus</name>
    <dbReference type="NCBI Taxonomy" id="28198"/>
    <lineage>
        <taxon>Bacteria</taxon>
        <taxon>Pseudomonadati</taxon>
        <taxon>Campylobacterota</taxon>
        <taxon>Epsilonproteobacteria</taxon>
        <taxon>Campylobacterales</taxon>
        <taxon>Arcobacteraceae</taxon>
        <taxon>Aliarcobacter</taxon>
    </lineage>
</organism>